<feature type="compositionally biased region" description="Polar residues" evidence="1">
    <location>
        <begin position="183"/>
        <end position="195"/>
    </location>
</feature>
<feature type="region of interest" description="Disordered" evidence="1">
    <location>
        <begin position="143"/>
        <end position="241"/>
    </location>
</feature>
<proteinExistence type="predicted"/>
<keyword evidence="3" id="KW-1185">Reference proteome</keyword>
<feature type="compositionally biased region" description="Low complexity" evidence="1">
    <location>
        <begin position="151"/>
        <end position="164"/>
    </location>
</feature>
<protein>
    <submittedName>
        <fullName evidence="2">Uncharacterized protein</fullName>
    </submittedName>
</protein>
<feature type="compositionally biased region" description="Basic and acidic residues" evidence="1">
    <location>
        <begin position="212"/>
        <end position="224"/>
    </location>
</feature>
<organism evidence="2 3">
    <name type="scientific">Hydrogenispora ethanolica</name>
    <dbReference type="NCBI Taxonomy" id="1082276"/>
    <lineage>
        <taxon>Bacteria</taxon>
        <taxon>Bacillati</taxon>
        <taxon>Bacillota</taxon>
        <taxon>Hydrogenispora</taxon>
    </lineage>
</organism>
<accession>A0A4R1RY49</accession>
<comment type="caution">
    <text evidence="2">The sequence shown here is derived from an EMBL/GenBank/DDBJ whole genome shotgun (WGS) entry which is preliminary data.</text>
</comment>
<name>A0A4R1RY49_HYDET</name>
<dbReference type="AlphaFoldDB" id="A0A4R1RY49"/>
<dbReference type="Proteomes" id="UP000295008">
    <property type="component" value="Unassembled WGS sequence"/>
</dbReference>
<evidence type="ECO:0000256" key="1">
    <source>
        <dbReference type="SAM" id="MobiDB-lite"/>
    </source>
</evidence>
<evidence type="ECO:0000313" key="3">
    <source>
        <dbReference type="Proteomes" id="UP000295008"/>
    </source>
</evidence>
<reference evidence="2 3" key="1">
    <citation type="submission" date="2019-03" db="EMBL/GenBank/DDBJ databases">
        <title>Genomic Encyclopedia of Type Strains, Phase IV (KMG-IV): sequencing the most valuable type-strain genomes for metagenomic binning, comparative biology and taxonomic classification.</title>
        <authorList>
            <person name="Goeker M."/>
        </authorList>
    </citation>
    <scope>NUCLEOTIDE SEQUENCE [LARGE SCALE GENOMIC DNA]</scope>
    <source>
        <strain evidence="2 3">LX-B</strain>
    </source>
</reference>
<evidence type="ECO:0000313" key="2">
    <source>
        <dbReference type="EMBL" id="TCL71681.1"/>
    </source>
</evidence>
<sequence length="241" mass="26954">METVAILSFLVFNQTQKSLEALSLRNSNRLQGRRRTPHIFVDEKPAVVSGSLHLVASRNARDGGGMLEPRMNEEVLEPRFSGAGRPKDEAPWMEKAESNWAESKGARSEALRFQKVKFQPRKGPASHRESSLELWKAMTITKRRQSERQTVTKVKPSSPVKPVKWMPTGSLDWEGNSRCGTKATASENPSGSKSTVCREKEPQGTLEAQWLSKRETEAKDKAEQPRMPLGGGLTRSTNEVR</sequence>
<gene>
    <name evidence="2" type="ORF">EDC14_1007145</name>
</gene>
<dbReference type="EMBL" id="SLUN01000007">
    <property type="protein sequence ID" value="TCL71681.1"/>
    <property type="molecule type" value="Genomic_DNA"/>
</dbReference>